<sequence length="105" mass="11724">MSLSKSPIPITTSSPSPSSPSPTSTLTKRPSSASDALTMPPPPLPKRIKRPATVLDEDEYTDALSHIIARDFFPGLLETQTQREYLDALESRDREWIRRAGRNFE</sequence>
<organism evidence="5 6">
    <name type="scientific">Blastomyces gilchristii (strain SLH14081)</name>
    <name type="common">Blastomyces dermatitidis</name>
    <dbReference type="NCBI Taxonomy" id="559298"/>
    <lineage>
        <taxon>Eukaryota</taxon>
        <taxon>Fungi</taxon>
        <taxon>Dikarya</taxon>
        <taxon>Ascomycota</taxon>
        <taxon>Pezizomycotina</taxon>
        <taxon>Eurotiomycetes</taxon>
        <taxon>Eurotiomycetidae</taxon>
        <taxon>Onygenales</taxon>
        <taxon>Ajellomycetaceae</taxon>
        <taxon>Blastomyces</taxon>
    </lineage>
</organism>
<proteinExistence type="inferred from homology"/>
<evidence type="ECO:0000256" key="3">
    <source>
        <dbReference type="ARBA" id="ARBA00023242"/>
    </source>
</evidence>
<accession>A0A179UZ01</accession>
<dbReference type="Proteomes" id="UP000002038">
    <property type="component" value="Unassembled WGS sequence"/>
</dbReference>
<dbReference type="GO" id="GO:0071013">
    <property type="term" value="C:catalytic step 2 spliceosome"/>
    <property type="evidence" value="ECO:0007669"/>
    <property type="project" value="TreeGrafter"/>
</dbReference>
<dbReference type="OrthoDB" id="4159385at2759"/>
<dbReference type="PANTHER" id="PTHR12940">
    <property type="entry name" value="ES-2 PROTEIN - RELATED"/>
    <property type="match status" value="1"/>
</dbReference>
<dbReference type="GeneID" id="8508582"/>
<protein>
    <submittedName>
        <fullName evidence="5">Uncharacterized protein</fullName>
    </submittedName>
</protein>
<reference evidence="6" key="1">
    <citation type="journal article" date="2015" name="PLoS Genet.">
        <title>The dynamic genome and transcriptome of the human fungal pathogen Blastomyces and close relative Emmonsia.</title>
        <authorList>
            <person name="Munoz J.F."/>
            <person name="Gauthier G.M."/>
            <person name="Desjardins C.A."/>
            <person name="Gallo J.E."/>
            <person name="Holder J."/>
            <person name="Sullivan T.D."/>
            <person name="Marty A.J."/>
            <person name="Carmen J.C."/>
            <person name="Chen Z."/>
            <person name="Ding L."/>
            <person name="Gujja S."/>
            <person name="Magrini V."/>
            <person name="Misas E."/>
            <person name="Mitreva M."/>
            <person name="Priest M."/>
            <person name="Saif S."/>
            <person name="Whiston E.A."/>
            <person name="Young S."/>
            <person name="Zeng Q."/>
            <person name="Goldman W.E."/>
            <person name="Mardis E.R."/>
            <person name="Taylor J.W."/>
            <person name="McEwen J.G."/>
            <person name="Clay O.K."/>
            <person name="Klein B.S."/>
            <person name="Cuomo C.A."/>
        </authorList>
    </citation>
    <scope>NUCLEOTIDE SEQUENCE [LARGE SCALE GENOMIC DNA]</scope>
    <source>
        <strain evidence="6">SLH14081</strain>
    </source>
</reference>
<comment type="subcellular location">
    <subcellularLocation>
        <location evidence="1">Nucleus</location>
    </subcellularLocation>
</comment>
<dbReference type="InterPro" id="IPR019148">
    <property type="entry name" value="Nuclear_protein_DGCR14_ESS-2"/>
</dbReference>
<dbReference type="KEGG" id="bgh:BDBG_17784"/>
<evidence type="ECO:0000313" key="6">
    <source>
        <dbReference type="Proteomes" id="UP000002038"/>
    </source>
</evidence>
<dbReference type="AlphaFoldDB" id="A0A179UZ01"/>
<evidence type="ECO:0000256" key="2">
    <source>
        <dbReference type="ARBA" id="ARBA00009072"/>
    </source>
</evidence>
<dbReference type="PANTHER" id="PTHR12940:SF0">
    <property type="entry name" value="SPLICING FACTOR ESS-2 HOMOLOG"/>
    <property type="match status" value="1"/>
</dbReference>
<keyword evidence="6" id="KW-1185">Reference proteome</keyword>
<name>A0A179UZ01_BLAGS</name>
<dbReference type="Pfam" id="PF09751">
    <property type="entry name" value="Es2"/>
    <property type="match status" value="1"/>
</dbReference>
<dbReference type="EMBL" id="GG657471">
    <property type="protein sequence ID" value="OAT13316.1"/>
    <property type="molecule type" value="Genomic_DNA"/>
</dbReference>
<feature type="region of interest" description="Disordered" evidence="4">
    <location>
        <begin position="1"/>
        <end position="51"/>
    </location>
</feature>
<keyword evidence="3" id="KW-0539">Nucleus</keyword>
<evidence type="ECO:0000313" key="5">
    <source>
        <dbReference type="EMBL" id="OAT13316.1"/>
    </source>
</evidence>
<dbReference type="VEuPathDB" id="FungiDB:BDBG_17784"/>
<evidence type="ECO:0000256" key="4">
    <source>
        <dbReference type="SAM" id="MobiDB-lite"/>
    </source>
</evidence>
<dbReference type="RefSeq" id="XP_031580831.1">
    <property type="nucleotide sequence ID" value="XM_031725431.1"/>
</dbReference>
<comment type="similarity">
    <text evidence="2">Belongs to the ESS2 family.</text>
</comment>
<gene>
    <name evidence="5" type="ORF">BDBG_17784</name>
</gene>
<feature type="compositionally biased region" description="Low complexity" evidence="4">
    <location>
        <begin position="1"/>
        <end position="32"/>
    </location>
</feature>
<evidence type="ECO:0000256" key="1">
    <source>
        <dbReference type="ARBA" id="ARBA00004123"/>
    </source>
</evidence>